<dbReference type="Proteomes" id="UP001175353">
    <property type="component" value="Unassembled WGS sequence"/>
</dbReference>
<gene>
    <name evidence="2" type="ORF">LTR91_022832</name>
</gene>
<accession>A0AAN6H5J8</accession>
<name>A0AAN6H5J8_9PEZI</name>
<sequence length="530" mass="56888">MSSTQPKHEARELTAEAQARATRERISELEVFIRTEVNEMRAACGEAPHPMPPGLKVRVEVEQGPRSGRPSRAAVTREMSSTPTETLRRKRPATNERGEYPGPATLTPAAVAGDAASNPVNLTESDALEPKRRRTRLDPPTPFAQYQAPAAAPANPPAAYFSTTPAWPLGGPAAHTGAYGRFQGAEMLTSLPGTVQGMTAAAAMPAMRRRAPLPQVPAWSYGDLAASTGAHGRFGIAETQQTVAPFPGVVARQPPYMAYPPPPSPRRCAYAVQRQRASMTQATGPYPRQPSMSSFGCQQSHRASAPFQPLSHVPVGSYEDLVGTAGASAQSHITEMPASPFAFGLSQQPPLAGPLPPSPQYYGSGTQLQDFPRAQPSQAYYGDQMQQPFTPSLPLSSPYAGYDMQPPFSPVASFPPMGFGESTVSLLRNPSPNDVPNVGDHDRALGRRSGISTSRRICRMLEVVGGGTLDMRGKYGGVMRRMARKVRVGRMDARARGRAREIGSDASEAPHSLMASTPMPFQLHERNMVT</sequence>
<proteinExistence type="predicted"/>
<feature type="compositionally biased region" description="Basic and acidic residues" evidence="1">
    <location>
        <begin position="490"/>
        <end position="503"/>
    </location>
</feature>
<dbReference type="AlphaFoldDB" id="A0AAN6H5J8"/>
<organism evidence="2 3">
    <name type="scientific">Friedmanniomyces endolithicus</name>
    <dbReference type="NCBI Taxonomy" id="329885"/>
    <lineage>
        <taxon>Eukaryota</taxon>
        <taxon>Fungi</taxon>
        <taxon>Dikarya</taxon>
        <taxon>Ascomycota</taxon>
        <taxon>Pezizomycotina</taxon>
        <taxon>Dothideomycetes</taxon>
        <taxon>Dothideomycetidae</taxon>
        <taxon>Mycosphaerellales</taxon>
        <taxon>Teratosphaeriaceae</taxon>
        <taxon>Friedmanniomyces</taxon>
    </lineage>
</organism>
<evidence type="ECO:0000313" key="3">
    <source>
        <dbReference type="Proteomes" id="UP001175353"/>
    </source>
</evidence>
<keyword evidence="3" id="KW-1185">Reference proteome</keyword>
<dbReference type="EMBL" id="JAUJLE010000467">
    <property type="protein sequence ID" value="KAK0955508.1"/>
    <property type="molecule type" value="Genomic_DNA"/>
</dbReference>
<feature type="region of interest" description="Disordered" evidence="1">
    <location>
        <begin position="490"/>
        <end position="530"/>
    </location>
</feature>
<feature type="region of interest" description="Disordered" evidence="1">
    <location>
        <begin position="62"/>
        <end position="140"/>
    </location>
</feature>
<evidence type="ECO:0000313" key="2">
    <source>
        <dbReference type="EMBL" id="KAK0955508.1"/>
    </source>
</evidence>
<feature type="region of interest" description="Disordered" evidence="1">
    <location>
        <begin position="1"/>
        <end position="24"/>
    </location>
</feature>
<comment type="caution">
    <text evidence="2">The sequence shown here is derived from an EMBL/GenBank/DDBJ whole genome shotgun (WGS) entry which is preliminary data.</text>
</comment>
<reference evidence="2" key="1">
    <citation type="submission" date="2023-06" db="EMBL/GenBank/DDBJ databases">
        <title>Black Yeasts Isolated from many extreme environments.</title>
        <authorList>
            <person name="Coleine C."/>
            <person name="Stajich J.E."/>
            <person name="Selbmann L."/>
        </authorList>
    </citation>
    <scope>NUCLEOTIDE SEQUENCE</scope>
    <source>
        <strain evidence="2">CCFEE 5200</strain>
    </source>
</reference>
<feature type="compositionally biased region" description="Basic and acidic residues" evidence="1">
    <location>
        <begin position="1"/>
        <end position="14"/>
    </location>
</feature>
<evidence type="ECO:0000256" key="1">
    <source>
        <dbReference type="SAM" id="MobiDB-lite"/>
    </source>
</evidence>
<feature type="region of interest" description="Disordered" evidence="1">
    <location>
        <begin position="347"/>
        <end position="369"/>
    </location>
</feature>
<protein>
    <submittedName>
        <fullName evidence="2">Uncharacterized protein</fullName>
    </submittedName>
</protein>